<sequence length="131" mass="13994">MSSDPFSDLLADADMAINAVMASQYSLLLKGGDRLEIAAIWDSSLQEAKVPTGSSHPRGVRVASEQGVLTLLQNRLRREDVMGAEVETPLGTRWVVDLDYTDATTTVLMLGLAGDANLPAGTGTRFSKTNI</sequence>
<keyword evidence="1" id="KW-0614">Plasmid</keyword>
<evidence type="ECO:0000313" key="1">
    <source>
        <dbReference type="EMBL" id="AKS10290.1"/>
    </source>
</evidence>
<geneLocation type="plasmid" evidence="1">
    <name>pSL</name>
</geneLocation>
<proteinExistence type="predicted"/>
<accession>A0A0K0VKK4</accession>
<organism evidence="1">
    <name type="scientific">Aeromonas hydrophila</name>
    <dbReference type="NCBI Taxonomy" id="644"/>
    <lineage>
        <taxon>Bacteria</taxon>
        <taxon>Pseudomonadati</taxon>
        <taxon>Pseudomonadota</taxon>
        <taxon>Gammaproteobacteria</taxon>
        <taxon>Aeromonadales</taxon>
        <taxon>Aeromonadaceae</taxon>
        <taxon>Aeromonas</taxon>
    </lineage>
</organism>
<name>A0A0K0VKK4_AERHY</name>
<protein>
    <submittedName>
        <fullName evidence="1">Uncharacterized protein</fullName>
    </submittedName>
</protein>
<dbReference type="AlphaFoldDB" id="A0A0K0VKK4"/>
<dbReference type="EMBL" id="KR677378">
    <property type="protein sequence ID" value="AKS10290.1"/>
    <property type="molecule type" value="Genomic_DNA"/>
</dbReference>
<reference evidence="1" key="1">
    <citation type="submission" date="2015-05" db="EMBL/GenBank/DDBJ databases">
        <title>Aeromonas hydrophila plasmid SL.</title>
        <authorList>
            <person name="Sun Z.L."/>
            <person name="Gong C.L."/>
            <person name="Xue R.Y."/>
            <person name="Cao G.L."/>
            <person name="Hu X.L."/>
        </authorList>
    </citation>
    <scope>NUCLEOTIDE SEQUENCE</scope>
    <source>
        <strain evidence="1">SL</strain>
        <plasmid evidence="1">pSL</plasmid>
    </source>
</reference>